<feature type="region of interest" description="Disordered" evidence="1">
    <location>
        <begin position="44"/>
        <end position="72"/>
    </location>
</feature>
<protein>
    <submittedName>
        <fullName evidence="3">Uncharacterized protein</fullName>
    </submittedName>
</protein>
<dbReference type="AlphaFoldDB" id="A0AAW1CRF3"/>
<organism evidence="3 4">
    <name type="scientific">Rhynocoris fuscipes</name>
    <dbReference type="NCBI Taxonomy" id="488301"/>
    <lineage>
        <taxon>Eukaryota</taxon>
        <taxon>Metazoa</taxon>
        <taxon>Ecdysozoa</taxon>
        <taxon>Arthropoda</taxon>
        <taxon>Hexapoda</taxon>
        <taxon>Insecta</taxon>
        <taxon>Pterygota</taxon>
        <taxon>Neoptera</taxon>
        <taxon>Paraneoptera</taxon>
        <taxon>Hemiptera</taxon>
        <taxon>Heteroptera</taxon>
        <taxon>Panheteroptera</taxon>
        <taxon>Cimicomorpha</taxon>
        <taxon>Reduviidae</taxon>
        <taxon>Harpactorinae</taxon>
        <taxon>Harpactorini</taxon>
        <taxon>Rhynocoris</taxon>
    </lineage>
</organism>
<dbReference type="Proteomes" id="UP001461498">
    <property type="component" value="Unassembled WGS sequence"/>
</dbReference>
<keyword evidence="2" id="KW-0732">Signal</keyword>
<feature type="chain" id="PRO_5043497557" evidence="2">
    <location>
        <begin position="23"/>
        <end position="123"/>
    </location>
</feature>
<evidence type="ECO:0000256" key="1">
    <source>
        <dbReference type="SAM" id="MobiDB-lite"/>
    </source>
</evidence>
<evidence type="ECO:0000313" key="3">
    <source>
        <dbReference type="EMBL" id="KAK9500996.1"/>
    </source>
</evidence>
<comment type="caution">
    <text evidence="3">The sequence shown here is derived from an EMBL/GenBank/DDBJ whole genome shotgun (WGS) entry which is preliminary data.</text>
</comment>
<reference evidence="3 4" key="1">
    <citation type="submission" date="2022-12" db="EMBL/GenBank/DDBJ databases">
        <title>Chromosome-level genome assembly of true bugs.</title>
        <authorList>
            <person name="Ma L."/>
            <person name="Li H."/>
        </authorList>
    </citation>
    <scope>NUCLEOTIDE SEQUENCE [LARGE SCALE GENOMIC DNA]</scope>
    <source>
        <strain evidence="3">Lab_2022b</strain>
    </source>
</reference>
<keyword evidence="4" id="KW-1185">Reference proteome</keyword>
<evidence type="ECO:0000313" key="4">
    <source>
        <dbReference type="Proteomes" id="UP001461498"/>
    </source>
</evidence>
<sequence>MNSVGLILVCIFSALIVHMSNAVEYEIPANRLNSQLYYRIHDREERDGGHQKFPTQNDGGHQKFPTQNDGGHQKFRKSIVDDIQGVFTQNSPVNLPMKNPIDIGNFESNSQILNSIIPQKGDN</sequence>
<accession>A0AAW1CRF3</accession>
<name>A0AAW1CRF3_9HEMI</name>
<proteinExistence type="predicted"/>
<dbReference type="EMBL" id="JAPXFL010000010">
    <property type="protein sequence ID" value="KAK9500996.1"/>
    <property type="molecule type" value="Genomic_DNA"/>
</dbReference>
<feature type="compositionally biased region" description="Polar residues" evidence="1">
    <location>
        <begin position="53"/>
        <end position="70"/>
    </location>
</feature>
<gene>
    <name evidence="3" type="ORF">O3M35_002138</name>
</gene>
<evidence type="ECO:0000256" key="2">
    <source>
        <dbReference type="SAM" id="SignalP"/>
    </source>
</evidence>
<feature type="signal peptide" evidence="2">
    <location>
        <begin position="1"/>
        <end position="22"/>
    </location>
</feature>